<protein>
    <submittedName>
        <fullName evidence="1">Uncharacterized protein</fullName>
    </submittedName>
</protein>
<dbReference type="Proteomes" id="UP000486903">
    <property type="component" value="Unassembled WGS sequence"/>
</dbReference>
<dbReference type="AlphaFoldDB" id="A0A6B4JLT9"/>
<dbReference type="RefSeq" id="WP_003373429.1">
    <property type="nucleotide sequence ID" value="NZ_JACBBA010000002.1"/>
</dbReference>
<dbReference type="EMBL" id="SXFB01000002">
    <property type="protein sequence ID" value="NFV25520.1"/>
    <property type="molecule type" value="Genomic_DNA"/>
</dbReference>
<accession>A0A6B4JLT9</accession>
<organism evidence="1 2">
    <name type="scientific">Clostridium botulinum</name>
    <dbReference type="NCBI Taxonomy" id="1491"/>
    <lineage>
        <taxon>Bacteria</taxon>
        <taxon>Bacillati</taxon>
        <taxon>Bacillota</taxon>
        <taxon>Clostridia</taxon>
        <taxon>Eubacteriales</taxon>
        <taxon>Clostridiaceae</taxon>
        <taxon>Clostridium</taxon>
    </lineage>
</organism>
<proteinExistence type="predicted"/>
<evidence type="ECO:0000313" key="1">
    <source>
        <dbReference type="EMBL" id="NFV25520.1"/>
    </source>
</evidence>
<sequence length="119" mass="13118">MKGNIVLKTILGTFINCIVLVLISLGISHIYGFTLKDILFIISLAVLVIEVFLNISGNSFGISIQSLGQINSQYVSTVDLEAQGHENINNKPTFNVKEIINFTLIISSLIIFIISFVIF</sequence>
<name>A0A6B4JLT9_CLOBO</name>
<evidence type="ECO:0000313" key="2">
    <source>
        <dbReference type="Proteomes" id="UP000486903"/>
    </source>
</evidence>
<gene>
    <name evidence="1" type="ORF">FDG31_04950</name>
</gene>
<reference evidence="1 2" key="1">
    <citation type="submission" date="2019-04" db="EMBL/GenBank/DDBJ databases">
        <title>Genome sequencing of Clostridium botulinum Groups I-IV and Clostridium butyricum.</title>
        <authorList>
            <person name="Brunt J."/>
            <person name="Van Vliet A.H.M."/>
            <person name="Stringer S.C."/>
            <person name="Carter A.T."/>
            <person name="Peck M.W."/>
        </authorList>
    </citation>
    <scope>NUCLEOTIDE SEQUENCE [LARGE SCALE GENOMIC DNA]</scope>
    <source>
        <strain evidence="1 2">BL81</strain>
    </source>
</reference>
<comment type="caution">
    <text evidence="1">The sequence shown here is derived from an EMBL/GenBank/DDBJ whole genome shotgun (WGS) entry which is preliminary data.</text>
</comment>